<evidence type="ECO:0000256" key="1">
    <source>
        <dbReference type="ARBA" id="ARBA00010371"/>
    </source>
</evidence>
<dbReference type="Pfam" id="PF08240">
    <property type="entry name" value="ADH_N"/>
    <property type="match status" value="1"/>
</dbReference>
<dbReference type="InterPro" id="IPR020843">
    <property type="entry name" value="ER"/>
</dbReference>
<keyword evidence="3" id="KW-0560">Oxidoreductase</keyword>
<dbReference type="GO" id="GO:0008270">
    <property type="term" value="F:zinc ion binding"/>
    <property type="evidence" value="ECO:0007669"/>
    <property type="project" value="InterPro"/>
</dbReference>
<dbReference type="EMBL" id="AP021875">
    <property type="protein sequence ID" value="BBO75555.1"/>
    <property type="molecule type" value="Genomic_DNA"/>
</dbReference>
<organism evidence="5 6">
    <name type="scientific">Desulfosarcina widdelii</name>
    <dbReference type="NCBI Taxonomy" id="947919"/>
    <lineage>
        <taxon>Bacteria</taxon>
        <taxon>Pseudomonadati</taxon>
        <taxon>Thermodesulfobacteriota</taxon>
        <taxon>Desulfobacteria</taxon>
        <taxon>Desulfobacterales</taxon>
        <taxon>Desulfosarcinaceae</taxon>
        <taxon>Desulfosarcina</taxon>
    </lineage>
</organism>
<evidence type="ECO:0000256" key="2">
    <source>
        <dbReference type="ARBA" id="ARBA00022946"/>
    </source>
</evidence>
<gene>
    <name evidence="5" type="ORF">DSCW_29720</name>
</gene>
<dbReference type="SMART" id="SM00829">
    <property type="entry name" value="PKS_ER"/>
    <property type="match status" value="1"/>
</dbReference>
<dbReference type="InterPro" id="IPR036291">
    <property type="entry name" value="NAD(P)-bd_dom_sf"/>
</dbReference>
<name>A0A5K7Z498_9BACT</name>
<dbReference type="InterPro" id="IPR013154">
    <property type="entry name" value="ADH-like_N"/>
</dbReference>
<protein>
    <submittedName>
        <fullName evidence="5">NADPH:quinone reductase</fullName>
    </submittedName>
</protein>
<dbReference type="PANTHER" id="PTHR11695">
    <property type="entry name" value="ALCOHOL DEHYDROGENASE RELATED"/>
    <property type="match status" value="1"/>
</dbReference>
<dbReference type="InterPro" id="IPR011032">
    <property type="entry name" value="GroES-like_sf"/>
</dbReference>
<dbReference type="SUPFAM" id="SSF50129">
    <property type="entry name" value="GroES-like"/>
    <property type="match status" value="1"/>
</dbReference>
<keyword evidence="6" id="KW-1185">Reference proteome</keyword>
<dbReference type="Pfam" id="PF13602">
    <property type="entry name" value="ADH_zinc_N_2"/>
    <property type="match status" value="1"/>
</dbReference>
<comment type="similarity">
    <text evidence="1">Belongs to the zinc-containing alcohol dehydrogenase family. Quinone oxidoreductase subfamily.</text>
</comment>
<accession>A0A5K7Z498</accession>
<evidence type="ECO:0000313" key="5">
    <source>
        <dbReference type="EMBL" id="BBO75555.1"/>
    </source>
</evidence>
<feature type="domain" description="Enoyl reductase (ER)" evidence="4">
    <location>
        <begin position="10"/>
        <end position="340"/>
    </location>
</feature>
<evidence type="ECO:0000313" key="6">
    <source>
        <dbReference type="Proteomes" id="UP000427769"/>
    </source>
</evidence>
<dbReference type="InterPro" id="IPR050700">
    <property type="entry name" value="YIM1/Zinc_Alcohol_DH_Fams"/>
</dbReference>
<dbReference type="PROSITE" id="PS01162">
    <property type="entry name" value="QOR_ZETA_CRYSTAL"/>
    <property type="match status" value="1"/>
</dbReference>
<dbReference type="KEGG" id="dwd:DSCW_29720"/>
<keyword evidence="2" id="KW-0809">Transit peptide</keyword>
<dbReference type="FunFam" id="3.40.50.720:FF:000147">
    <property type="entry name" value="Reticulon-4-interacting protein 1 homolog, mitochondrial"/>
    <property type="match status" value="1"/>
</dbReference>
<dbReference type="InterPro" id="IPR002364">
    <property type="entry name" value="Quin_OxRdtase/zeta-crystal_CS"/>
</dbReference>
<dbReference type="PANTHER" id="PTHR11695:SF294">
    <property type="entry name" value="RETICULON-4-INTERACTING PROTEIN 1, MITOCHONDRIAL"/>
    <property type="match status" value="1"/>
</dbReference>
<evidence type="ECO:0000256" key="3">
    <source>
        <dbReference type="ARBA" id="ARBA00023002"/>
    </source>
</evidence>
<dbReference type="Gene3D" id="3.40.50.720">
    <property type="entry name" value="NAD(P)-binding Rossmann-like Domain"/>
    <property type="match status" value="1"/>
</dbReference>
<reference evidence="5 6" key="1">
    <citation type="submission" date="2019-11" db="EMBL/GenBank/DDBJ databases">
        <title>Comparative genomics of hydrocarbon-degrading Desulfosarcina strains.</title>
        <authorList>
            <person name="Watanabe M."/>
            <person name="Kojima H."/>
            <person name="Fukui M."/>
        </authorList>
    </citation>
    <scope>NUCLEOTIDE SEQUENCE [LARGE SCALE GENOMIC DNA]</scope>
    <source>
        <strain evidence="5 6">PP31</strain>
    </source>
</reference>
<dbReference type="Proteomes" id="UP000427769">
    <property type="component" value="Chromosome"/>
</dbReference>
<dbReference type="GO" id="GO:0016491">
    <property type="term" value="F:oxidoreductase activity"/>
    <property type="evidence" value="ECO:0007669"/>
    <property type="project" value="UniProtKB-KW"/>
</dbReference>
<dbReference type="RefSeq" id="WP_170302302.1">
    <property type="nucleotide sequence ID" value="NZ_AP021875.1"/>
</dbReference>
<proteinExistence type="inferred from homology"/>
<dbReference type="SUPFAM" id="SSF51735">
    <property type="entry name" value="NAD(P)-binding Rossmann-fold domains"/>
    <property type="match status" value="1"/>
</dbReference>
<dbReference type="Gene3D" id="3.90.180.10">
    <property type="entry name" value="Medium-chain alcohol dehydrogenases, catalytic domain"/>
    <property type="match status" value="1"/>
</dbReference>
<sequence>MKAITINSYGSSEVLNLDTRQPLPVVGPHDILVRNKATSVNPIDVMKREGYGRPVFEKKRQVKFPWILGNDTAGIVEKVGKKATRFKAGDEVFSAPGIHRQGTWAEYAAVDEKEAAFKPKNLSFEEAASIPYVAMTSWKALVHHAKITPVKASGKKVLVHAGSGGVGTFAIQLLKAWGCHVAATCSTRNIELVEELGADTIIDYTVTDFTRELKDYDVVFDTIGHKVAGHEEKSISILKQNGTAAYVSIVHPMLSIITDNGLLAGVPKMGLALLSNKFKNRGIRYCWSVFSPNGKALEQVRQHLEVQKIKPVIDRVYPLDQMAEANTYVETGRARGKVVIRID</sequence>
<evidence type="ECO:0000259" key="4">
    <source>
        <dbReference type="SMART" id="SM00829"/>
    </source>
</evidence>
<dbReference type="AlphaFoldDB" id="A0A5K7Z498"/>